<dbReference type="AlphaFoldDB" id="A0A6A2RY00"/>
<reference evidence="4 5" key="1">
    <citation type="journal article" date="2019" name="Nat. Med.">
        <title>A library of human gut bacterial isolates paired with longitudinal multiomics data enables mechanistic microbiome research.</title>
        <authorList>
            <person name="Poyet M."/>
            <person name="Groussin M."/>
            <person name="Gibbons S.M."/>
            <person name="Avila-Pacheco J."/>
            <person name="Jiang X."/>
            <person name="Kearney S.M."/>
            <person name="Perrotta A.R."/>
            <person name="Berdy B."/>
            <person name="Zhao S."/>
            <person name="Lieberman T.D."/>
            <person name="Swanson P.K."/>
            <person name="Smith M."/>
            <person name="Roesemann S."/>
            <person name="Alexander J.E."/>
            <person name="Rich S.A."/>
            <person name="Livny J."/>
            <person name="Vlamakis H."/>
            <person name="Clish C."/>
            <person name="Bullock K."/>
            <person name="Deik A."/>
            <person name="Scott J."/>
            <person name="Pierce K.A."/>
            <person name="Xavier R.J."/>
            <person name="Alm E.J."/>
        </authorList>
    </citation>
    <scope>NUCLEOTIDE SEQUENCE</scope>
    <source>
        <strain evidence="3 5">BIOML-A395</strain>
        <strain evidence="4">BIOML-A409</strain>
    </source>
</reference>
<feature type="active site" description="Acyl-thioester intermediate" evidence="2">
    <location>
        <position position="144"/>
    </location>
</feature>
<evidence type="ECO:0000256" key="1">
    <source>
        <dbReference type="ARBA" id="ARBA00022801"/>
    </source>
</evidence>
<protein>
    <submittedName>
        <fullName evidence="4">Class C sortase</fullName>
    </submittedName>
</protein>
<dbReference type="InterPro" id="IPR005754">
    <property type="entry name" value="Sortase"/>
</dbReference>
<dbReference type="NCBIfam" id="NF033745">
    <property type="entry name" value="class_C_sortase"/>
    <property type="match status" value="1"/>
</dbReference>
<name>A0A6A2RY00_BIFLN</name>
<dbReference type="InterPro" id="IPR023365">
    <property type="entry name" value="Sortase_dom-sf"/>
</dbReference>
<dbReference type="Proteomes" id="UP000466472">
    <property type="component" value="Unassembled WGS sequence"/>
</dbReference>
<proteinExistence type="predicted"/>
<dbReference type="EMBL" id="WXEF01000012">
    <property type="protein sequence ID" value="MZR88938.1"/>
    <property type="molecule type" value="Genomic_DNA"/>
</dbReference>
<evidence type="ECO:0000256" key="2">
    <source>
        <dbReference type="PIRSR" id="PIRSR605754-1"/>
    </source>
</evidence>
<evidence type="ECO:0000313" key="4">
    <source>
        <dbReference type="EMBL" id="MZU08720.1"/>
    </source>
</evidence>
<evidence type="ECO:0000313" key="5">
    <source>
        <dbReference type="Proteomes" id="UP000466472"/>
    </source>
</evidence>
<comment type="caution">
    <text evidence="4">The sequence shown here is derived from an EMBL/GenBank/DDBJ whole genome shotgun (WGS) entry which is preliminary data.</text>
</comment>
<dbReference type="EMBL" id="WXDR01000011">
    <property type="protein sequence ID" value="MZU08720.1"/>
    <property type="molecule type" value="Genomic_DNA"/>
</dbReference>
<dbReference type="RefSeq" id="WP_007052877.1">
    <property type="nucleotide sequence ID" value="NZ_CAXVIY010000001.1"/>
</dbReference>
<organism evidence="4 6">
    <name type="scientific">Bifidobacterium longum</name>
    <dbReference type="NCBI Taxonomy" id="216816"/>
    <lineage>
        <taxon>Bacteria</taxon>
        <taxon>Bacillati</taxon>
        <taxon>Actinomycetota</taxon>
        <taxon>Actinomycetes</taxon>
        <taxon>Bifidobacteriales</taxon>
        <taxon>Bifidobacteriaceae</taxon>
        <taxon>Bifidobacterium</taxon>
    </lineage>
</organism>
<evidence type="ECO:0000313" key="6">
    <source>
        <dbReference type="Proteomes" id="UP000638311"/>
    </source>
</evidence>
<accession>A0A6A2RY00</accession>
<gene>
    <name evidence="3" type="ORF">GT999_06455</name>
    <name evidence="4" type="ORF">GUA24_06775</name>
</gene>
<sequence>MFTGVADTFSGTCTAGETKEYRGLLDADGRGTMGAVRYPRLHISLPVRHGTDAATLEKSAGHLYGTSLPVGDESTHAVVAAHRGLADRLMFTNLGLAKKGDLFEIDVQGERLRYKVTDIRVNGPDDVKPLAVEKGRDLVTLYTCTPYGVNTQRLLVTGERTDAPSGGDPGPVERLPDWLVPLWGLLGVLVGGTVRGPKRRPGRHAKSHPYATDIFERFIQHILDQVANDSLSEESALETGYF</sequence>
<dbReference type="Proteomes" id="UP000638311">
    <property type="component" value="Unassembled WGS sequence"/>
</dbReference>
<dbReference type="Gene3D" id="2.40.260.10">
    <property type="entry name" value="Sortase"/>
    <property type="match status" value="1"/>
</dbReference>
<dbReference type="SUPFAM" id="SSF63817">
    <property type="entry name" value="Sortase"/>
    <property type="match status" value="1"/>
</dbReference>
<dbReference type="CDD" id="cd05827">
    <property type="entry name" value="Sortase_C"/>
    <property type="match status" value="1"/>
</dbReference>
<keyword evidence="1" id="KW-0378">Hydrolase</keyword>
<dbReference type="InterPro" id="IPR042002">
    <property type="entry name" value="Sortase_C"/>
</dbReference>
<dbReference type="GO" id="GO:0016787">
    <property type="term" value="F:hydrolase activity"/>
    <property type="evidence" value="ECO:0007669"/>
    <property type="project" value="UniProtKB-KW"/>
</dbReference>
<feature type="active site" description="Proton donor/acceptor" evidence="2">
    <location>
        <position position="82"/>
    </location>
</feature>
<dbReference type="NCBIfam" id="TIGR01076">
    <property type="entry name" value="sortase_fam"/>
    <property type="match status" value="1"/>
</dbReference>
<dbReference type="Pfam" id="PF04203">
    <property type="entry name" value="Sortase"/>
    <property type="match status" value="1"/>
</dbReference>
<evidence type="ECO:0000313" key="3">
    <source>
        <dbReference type="EMBL" id="MZR88938.1"/>
    </source>
</evidence>